<dbReference type="SUPFAM" id="SSF48576">
    <property type="entry name" value="Terpenoid synthases"/>
    <property type="match status" value="1"/>
</dbReference>
<dbReference type="EC" id="2.5.1.10" evidence="9"/>
<dbReference type="GO" id="GO:0016114">
    <property type="term" value="P:terpenoid biosynthetic process"/>
    <property type="evidence" value="ECO:0007669"/>
    <property type="project" value="UniProtKB-ARBA"/>
</dbReference>
<evidence type="ECO:0000313" key="9">
    <source>
        <dbReference type="EMBL" id="AQQ10129.1"/>
    </source>
</evidence>
<evidence type="ECO:0000256" key="1">
    <source>
        <dbReference type="ARBA" id="ARBA00001946"/>
    </source>
</evidence>
<dbReference type="NCBIfam" id="NF045485">
    <property type="entry name" value="FPPsyn"/>
    <property type="match status" value="1"/>
</dbReference>
<dbReference type="SFLD" id="SFLDS00005">
    <property type="entry name" value="Isoprenoid_Synthase_Type_I"/>
    <property type="match status" value="1"/>
</dbReference>
<dbReference type="OrthoDB" id="9805316at2"/>
<dbReference type="Pfam" id="PF00348">
    <property type="entry name" value="polyprenyl_synt"/>
    <property type="match status" value="1"/>
</dbReference>
<proteinExistence type="inferred from homology"/>
<dbReference type="InterPro" id="IPR000092">
    <property type="entry name" value="Polyprenyl_synt"/>
</dbReference>
<dbReference type="GO" id="GO:0004337">
    <property type="term" value="F:(2E,6E)-farnesyl diphosphate synthase activity"/>
    <property type="evidence" value="ECO:0007669"/>
    <property type="project" value="UniProtKB-EC"/>
</dbReference>
<dbReference type="SFLD" id="SFLDG01017">
    <property type="entry name" value="Polyprenyl_Transferase_Like"/>
    <property type="match status" value="1"/>
</dbReference>
<name>A0A1Q2HRP1_9BACT</name>
<evidence type="ECO:0000256" key="7">
    <source>
        <dbReference type="RuleBase" id="RU004466"/>
    </source>
</evidence>
<gene>
    <name evidence="9" type="ORF">L21SP3_01955</name>
</gene>
<evidence type="ECO:0000256" key="4">
    <source>
        <dbReference type="ARBA" id="ARBA00022723"/>
    </source>
</evidence>
<feature type="region of interest" description="Disordered" evidence="8">
    <location>
        <begin position="239"/>
        <end position="263"/>
    </location>
</feature>
<evidence type="ECO:0000256" key="6">
    <source>
        <dbReference type="ARBA" id="ARBA00023229"/>
    </source>
</evidence>
<dbReference type="AlphaFoldDB" id="A0A1Q2HRP1"/>
<dbReference type="PANTHER" id="PTHR43281:SF1">
    <property type="entry name" value="FARNESYL DIPHOSPHATE SYNTHASE"/>
    <property type="match status" value="1"/>
</dbReference>
<dbReference type="Gene3D" id="1.10.600.10">
    <property type="entry name" value="Farnesyl Diphosphate Synthase"/>
    <property type="match status" value="1"/>
</dbReference>
<dbReference type="FunFam" id="1.10.600.10:FF:000001">
    <property type="entry name" value="Geranylgeranyl diphosphate synthase"/>
    <property type="match status" value="1"/>
</dbReference>
<evidence type="ECO:0000256" key="2">
    <source>
        <dbReference type="ARBA" id="ARBA00006706"/>
    </source>
</evidence>
<keyword evidence="10" id="KW-1185">Reference proteome</keyword>
<sequence length="299" mass="32333">MKANTDQQLQKQLDAAAKIVNRRISEYLENRDDIHPKLKEAVVYAASSPGKRLRAAVIQMVCRLFSGSINQDAVTAACSVEMMHAYSLVHDDLPCMDDDELRRGQPTVHIKFGEAAAVLAGDALQSLAFEILAKEIKDSKKAVKLIGILSGFSGAGGMISGQAADMEAENTRAGIEEVEYIHNHKTAMMFAASAAMGAVCGEGKSEDIHNMMQWGIYAGLCFQVADDLLDESSTPAELGKSIGKDAKQGKATYPSASGKEKSEERAKALACKAIEILEIYGQKSDNMIGLTQLLYDRKK</sequence>
<dbReference type="InterPro" id="IPR033749">
    <property type="entry name" value="Polyprenyl_synt_CS"/>
</dbReference>
<dbReference type="InterPro" id="IPR053378">
    <property type="entry name" value="Prenyl_diphosphate_synthase"/>
</dbReference>
<protein>
    <submittedName>
        <fullName evidence="9">Farnesyl diphosphate synthase</fullName>
        <ecNumber evidence="9">2.5.1.10</ecNumber>
    </submittedName>
</protein>
<comment type="similarity">
    <text evidence="2 7">Belongs to the FPP/GGPP synthase family.</text>
</comment>
<comment type="cofactor">
    <cofactor evidence="1">
        <name>Mg(2+)</name>
        <dbReference type="ChEBI" id="CHEBI:18420"/>
    </cofactor>
</comment>
<dbReference type="KEGG" id="pbu:L21SP3_01955"/>
<dbReference type="PROSITE" id="PS00723">
    <property type="entry name" value="POLYPRENYL_SYNTHASE_1"/>
    <property type="match status" value="1"/>
</dbReference>
<dbReference type="InterPro" id="IPR008949">
    <property type="entry name" value="Isoprenoid_synthase_dom_sf"/>
</dbReference>
<dbReference type="CDD" id="cd00685">
    <property type="entry name" value="Trans_IPPS_HT"/>
    <property type="match status" value="1"/>
</dbReference>
<accession>A0A1Q2HRP1</accession>
<evidence type="ECO:0000256" key="3">
    <source>
        <dbReference type="ARBA" id="ARBA00022679"/>
    </source>
</evidence>
<dbReference type="EMBL" id="CP019633">
    <property type="protein sequence ID" value="AQQ10129.1"/>
    <property type="molecule type" value="Genomic_DNA"/>
</dbReference>
<dbReference type="Proteomes" id="UP000188273">
    <property type="component" value="Chromosome"/>
</dbReference>
<reference evidence="10" key="1">
    <citation type="submission" date="2017-02" db="EMBL/GenBank/DDBJ databases">
        <title>Comparative genomics and description of representatives of a novel lineage of planctomycetes thriving in anoxic sediments.</title>
        <authorList>
            <person name="Spring S."/>
            <person name="Bunk B."/>
            <person name="Sproer C."/>
            <person name="Klenk H.-P."/>
        </authorList>
    </citation>
    <scope>NUCLEOTIDE SEQUENCE [LARGE SCALE GENOMIC DNA]</scope>
    <source>
        <strain evidence="10">L21-RPul-D3</strain>
    </source>
</reference>
<dbReference type="STRING" id="1940790.L21SP3_01955"/>
<organism evidence="9 10">
    <name type="scientific">Sedimentisphaera cyanobacteriorum</name>
    <dbReference type="NCBI Taxonomy" id="1940790"/>
    <lineage>
        <taxon>Bacteria</taxon>
        <taxon>Pseudomonadati</taxon>
        <taxon>Planctomycetota</taxon>
        <taxon>Phycisphaerae</taxon>
        <taxon>Sedimentisphaerales</taxon>
        <taxon>Sedimentisphaeraceae</taxon>
        <taxon>Sedimentisphaera</taxon>
    </lineage>
</organism>
<keyword evidence="5" id="KW-0460">Magnesium</keyword>
<evidence type="ECO:0000256" key="8">
    <source>
        <dbReference type="SAM" id="MobiDB-lite"/>
    </source>
</evidence>
<dbReference type="PANTHER" id="PTHR43281">
    <property type="entry name" value="FARNESYL DIPHOSPHATE SYNTHASE"/>
    <property type="match status" value="1"/>
</dbReference>
<keyword evidence="6" id="KW-0414">Isoprene biosynthesis</keyword>
<evidence type="ECO:0000256" key="5">
    <source>
        <dbReference type="ARBA" id="ARBA00022842"/>
    </source>
</evidence>
<dbReference type="GO" id="GO:0046872">
    <property type="term" value="F:metal ion binding"/>
    <property type="evidence" value="ECO:0007669"/>
    <property type="project" value="UniProtKB-KW"/>
</dbReference>
<keyword evidence="3 7" id="KW-0808">Transferase</keyword>
<dbReference type="RefSeq" id="WP_077541052.1">
    <property type="nucleotide sequence ID" value="NZ_CP019633.1"/>
</dbReference>
<dbReference type="GO" id="GO:0005737">
    <property type="term" value="C:cytoplasm"/>
    <property type="evidence" value="ECO:0007669"/>
    <property type="project" value="UniProtKB-ARBA"/>
</dbReference>
<evidence type="ECO:0000313" key="10">
    <source>
        <dbReference type="Proteomes" id="UP000188273"/>
    </source>
</evidence>
<keyword evidence="4" id="KW-0479">Metal-binding</keyword>